<evidence type="ECO:0000313" key="2">
    <source>
        <dbReference type="EMBL" id="KAK2652463.1"/>
    </source>
</evidence>
<dbReference type="Gene3D" id="3.30.420.10">
    <property type="entry name" value="Ribonuclease H-like superfamily/Ribonuclease H"/>
    <property type="match status" value="1"/>
</dbReference>
<protein>
    <recommendedName>
        <fullName evidence="1">RNase H type-1 domain-containing protein</fullName>
    </recommendedName>
</protein>
<dbReference type="Proteomes" id="UP001280121">
    <property type="component" value="Unassembled WGS sequence"/>
</dbReference>
<dbReference type="GO" id="GO:0004523">
    <property type="term" value="F:RNA-DNA hybrid ribonuclease activity"/>
    <property type="evidence" value="ECO:0007669"/>
    <property type="project" value="InterPro"/>
</dbReference>
<dbReference type="CDD" id="cd06222">
    <property type="entry name" value="RNase_H_like"/>
    <property type="match status" value="1"/>
</dbReference>
<dbReference type="PANTHER" id="PTHR47074">
    <property type="entry name" value="BNAC02G40300D PROTEIN"/>
    <property type="match status" value="1"/>
</dbReference>
<accession>A0AAD9X4C2</accession>
<dbReference type="InterPro" id="IPR052929">
    <property type="entry name" value="RNase_H-like_EbsB-rel"/>
</dbReference>
<dbReference type="InterPro" id="IPR044730">
    <property type="entry name" value="RNase_H-like_dom_plant"/>
</dbReference>
<keyword evidence="3" id="KW-1185">Reference proteome</keyword>
<dbReference type="EMBL" id="JANJYI010000004">
    <property type="protein sequence ID" value="KAK2652463.1"/>
    <property type="molecule type" value="Genomic_DNA"/>
</dbReference>
<gene>
    <name evidence="2" type="ORF">Ddye_012319</name>
</gene>
<dbReference type="Pfam" id="PF13456">
    <property type="entry name" value="RVT_3"/>
    <property type="match status" value="1"/>
</dbReference>
<evidence type="ECO:0000313" key="3">
    <source>
        <dbReference type="Proteomes" id="UP001280121"/>
    </source>
</evidence>
<feature type="domain" description="RNase H type-1" evidence="1">
    <location>
        <begin position="57"/>
        <end position="178"/>
    </location>
</feature>
<comment type="caution">
    <text evidence="2">The sequence shown here is derived from an EMBL/GenBank/DDBJ whole genome shotgun (WGS) entry which is preliminary data.</text>
</comment>
<dbReference type="PANTHER" id="PTHR47074:SF48">
    <property type="entry name" value="POLYNUCLEOTIDYL TRANSFERASE, RIBONUCLEASE H-LIKE SUPERFAMILY PROTEIN"/>
    <property type="match status" value="1"/>
</dbReference>
<reference evidence="2" key="1">
    <citation type="journal article" date="2023" name="Plant J.">
        <title>Genome sequences and population genomics provide insights into the demographic history, inbreeding, and mutation load of two 'living fossil' tree species of Dipteronia.</title>
        <authorList>
            <person name="Feng Y."/>
            <person name="Comes H.P."/>
            <person name="Chen J."/>
            <person name="Zhu S."/>
            <person name="Lu R."/>
            <person name="Zhang X."/>
            <person name="Li P."/>
            <person name="Qiu J."/>
            <person name="Olsen K.M."/>
            <person name="Qiu Y."/>
        </authorList>
    </citation>
    <scope>NUCLEOTIDE SEQUENCE</scope>
    <source>
        <strain evidence="2">KIB01</strain>
    </source>
</reference>
<organism evidence="2 3">
    <name type="scientific">Dipteronia dyeriana</name>
    <dbReference type="NCBI Taxonomy" id="168575"/>
    <lineage>
        <taxon>Eukaryota</taxon>
        <taxon>Viridiplantae</taxon>
        <taxon>Streptophyta</taxon>
        <taxon>Embryophyta</taxon>
        <taxon>Tracheophyta</taxon>
        <taxon>Spermatophyta</taxon>
        <taxon>Magnoliopsida</taxon>
        <taxon>eudicotyledons</taxon>
        <taxon>Gunneridae</taxon>
        <taxon>Pentapetalae</taxon>
        <taxon>rosids</taxon>
        <taxon>malvids</taxon>
        <taxon>Sapindales</taxon>
        <taxon>Sapindaceae</taxon>
        <taxon>Hippocastanoideae</taxon>
        <taxon>Acereae</taxon>
        <taxon>Dipteronia</taxon>
    </lineage>
</organism>
<dbReference type="InterPro" id="IPR036397">
    <property type="entry name" value="RNaseH_sf"/>
</dbReference>
<evidence type="ECO:0000259" key="1">
    <source>
        <dbReference type="Pfam" id="PF13456"/>
    </source>
</evidence>
<dbReference type="GO" id="GO:0003676">
    <property type="term" value="F:nucleic acid binding"/>
    <property type="evidence" value="ECO:0007669"/>
    <property type="project" value="InterPro"/>
</dbReference>
<name>A0AAD9X4C2_9ROSI</name>
<dbReference type="SUPFAM" id="SSF53098">
    <property type="entry name" value="Ribonuclease H-like"/>
    <property type="match status" value="1"/>
</dbReference>
<dbReference type="InterPro" id="IPR002156">
    <property type="entry name" value="RNaseH_domain"/>
</dbReference>
<dbReference type="InterPro" id="IPR012337">
    <property type="entry name" value="RNaseH-like_sf"/>
</dbReference>
<proteinExistence type="predicted"/>
<sequence length="208" mass="22482">MLLRRGIGGDQICPVCHSRPESPMLAMTNTIASGKVANVIVEKPKWKPPTEGHFKINTDAAINGSLGRVRIGIIIRDSAGHVMASSSQSLRSILSPQSTKVVAILRGLQLTRDSGLWPCSIESDALSMVNLINLKVVRCAEIGLVIQDILSLVDKLSICEVSFVQRDANMATHWLAKFGLSSVSDLVWLENVPPCMSPFVLGDCPDPL</sequence>
<dbReference type="AlphaFoldDB" id="A0AAD9X4C2"/>